<gene>
    <name evidence="1" type="ORF">S03H2_13774</name>
</gene>
<evidence type="ECO:0000313" key="1">
    <source>
        <dbReference type="EMBL" id="GAH39691.1"/>
    </source>
</evidence>
<evidence type="ECO:0008006" key="2">
    <source>
        <dbReference type="Google" id="ProtNLM"/>
    </source>
</evidence>
<name>X1F233_9ZZZZ</name>
<dbReference type="Gene3D" id="2.120.10.30">
    <property type="entry name" value="TolB, C-terminal domain"/>
    <property type="match status" value="1"/>
</dbReference>
<dbReference type="InterPro" id="IPR011042">
    <property type="entry name" value="6-blade_b-propeller_TolB-like"/>
</dbReference>
<dbReference type="AlphaFoldDB" id="X1F233"/>
<dbReference type="SUPFAM" id="SSF82171">
    <property type="entry name" value="DPP6 N-terminal domain-like"/>
    <property type="match status" value="1"/>
</dbReference>
<feature type="non-terminal residue" evidence="1">
    <location>
        <position position="338"/>
    </location>
</feature>
<organism evidence="1">
    <name type="scientific">marine sediment metagenome</name>
    <dbReference type="NCBI Taxonomy" id="412755"/>
    <lineage>
        <taxon>unclassified sequences</taxon>
        <taxon>metagenomes</taxon>
        <taxon>ecological metagenomes</taxon>
    </lineage>
</organism>
<reference evidence="1" key="1">
    <citation type="journal article" date="2014" name="Front. Microbiol.">
        <title>High frequency of phylogenetically diverse reductive dehalogenase-homologous genes in deep subseafloor sedimentary metagenomes.</title>
        <authorList>
            <person name="Kawai M."/>
            <person name="Futagami T."/>
            <person name="Toyoda A."/>
            <person name="Takaki Y."/>
            <person name="Nishi S."/>
            <person name="Hori S."/>
            <person name="Arai W."/>
            <person name="Tsubouchi T."/>
            <person name="Morono Y."/>
            <person name="Uchiyama I."/>
            <person name="Ito T."/>
            <person name="Fujiyama A."/>
            <person name="Inagaki F."/>
            <person name="Takami H."/>
        </authorList>
    </citation>
    <scope>NUCLEOTIDE SEQUENCE</scope>
    <source>
        <strain evidence="1">Expedition CK06-06</strain>
    </source>
</reference>
<sequence length="338" mass="36853">MSYGKGRTCVLAAFVVLAAGAGAVCRAAETPQVKKKSLLSMLDAPMLFVKRQSYTGIHIYDTYFKWRPGGGIYVLENPAAPPEKRKFRAVIDPGTPETLGEGIYSEPEISWDAKRILFCFKGKSNGNTSIYEIGIDGKGLRRLTDPSSCRKTAGRFGTHHDVGPAYLGDGRIIFTSTRPSSLVPCNNTAVDILHVMNADGTGIHPISVNNVNEFDPCILPDGRILHGRWEYVDKTALTQQSIWTIFPDGTNETALFANNLVHPEAVLDARPVPGAPHLVAATFTPHNSPPRGSIAIINPRIGRDSPAAITNFEHKNNPTHDRGNSCEPWPLSKDVILF</sequence>
<accession>X1F233</accession>
<protein>
    <recommendedName>
        <fullName evidence="2">Hydrazine synthase alpha subunit middle domain-containing protein</fullName>
    </recommendedName>
</protein>
<comment type="caution">
    <text evidence="1">The sequence shown here is derived from an EMBL/GenBank/DDBJ whole genome shotgun (WGS) entry which is preliminary data.</text>
</comment>
<dbReference type="EMBL" id="BARU01006985">
    <property type="protein sequence ID" value="GAH39691.1"/>
    <property type="molecule type" value="Genomic_DNA"/>
</dbReference>
<proteinExistence type="predicted"/>